<feature type="transmembrane region" description="Helical" evidence="1">
    <location>
        <begin position="72"/>
        <end position="98"/>
    </location>
</feature>
<proteinExistence type="predicted"/>
<dbReference type="AlphaFoldDB" id="A0A2N5M337"/>
<keyword evidence="3" id="KW-1185">Reference proteome</keyword>
<dbReference type="EMBL" id="PGUY01000052">
    <property type="protein sequence ID" value="PLT28781.1"/>
    <property type="molecule type" value="Genomic_DNA"/>
</dbReference>
<feature type="transmembrane region" description="Helical" evidence="1">
    <location>
        <begin position="45"/>
        <end position="65"/>
    </location>
</feature>
<name>A0A2N5M337_9BACI</name>
<keyword evidence="1" id="KW-0472">Membrane</keyword>
<comment type="caution">
    <text evidence="2">The sequence shown here is derived from an EMBL/GenBank/DDBJ whole genome shotgun (WGS) entry which is preliminary data.</text>
</comment>
<dbReference type="OrthoDB" id="2905392at2"/>
<evidence type="ECO:0000313" key="2">
    <source>
        <dbReference type="EMBL" id="PLT28781.1"/>
    </source>
</evidence>
<keyword evidence="1" id="KW-1133">Transmembrane helix</keyword>
<gene>
    <name evidence="2" type="ORF">CUU66_16945</name>
</gene>
<evidence type="ECO:0000256" key="1">
    <source>
        <dbReference type="SAM" id="Phobius"/>
    </source>
</evidence>
<organism evidence="2 3">
    <name type="scientific">Peribacillus deserti</name>
    <dbReference type="NCBI Taxonomy" id="673318"/>
    <lineage>
        <taxon>Bacteria</taxon>
        <taxon>Bacillati</taxon>
        <taxon>Bacillota</taxon>
        <taxon>Bacilli</taxon>
        <taxon>Bacillales</taxon>
        <taxon>Bacillaceae</taxon>
        <taxon>Peribacillus</taxon>
    </lineage>
</organism>
<reference evidence="2 3" key="1">
    <citation type="submission" date="2017-11" db="EMBL/GenBank/DDBJ databases">
        <title>Comparitive Functional Genomics of Dry Heat Resistant strains isolated from the Viking Spacecraft.</title>
        <authorList>
            <person name="Seuylemezian A."/>
            <person name="Cooper K."/>
            <person name="Vaishampayan P."/>
        </authorList>
    </citation>
    <scope>NUCLEOTIDE SEQUENCE [LARGE SCALE GENOMIC DNA]</scope>
    <source>
        <strain evidence="2 3">V1-29</strain>
    </source>
</reference>
<accession>A0A2N5M337</accession>
<dbReference type="RefSeq" id="WP_101644292.1">
    <property type="nucleotide sequence ID" value="NZ_PGUY01000052.1"/>
</dbReference>
<protein>
    <submittedName>
        <fullName evidence="2">Uncharacterized protein</fullName>
    </submittedName>
</protein>
<dbReference type="Proteomes" id="UP000234748">
    <property type="component" value="Unassembled WGS sequence"/>
</dbReference>
<keyword evidence="1" id="KW-0812">Transmembrane</keyword>
<sequence>MEFTMKSKKTKNRLQTFTGYLSFLIALIALIFLNAGLLLKTEQMPNFFIIELPQIGLMLGIIGIFSRNRSRLFAIWGIALHLFIFLFIFLMIIFGLSINPKP</sequence>
<evidence type="ECO:0000313" key="3">
    <source>
        <dbReference type="Proteomes" id="UP000234748"/>
    </source>
</evidence>
<feature type="transmembrane region" description="Helical" evidence="1">
    <location>
        <begin position="20"/>
        <end position="39"/>
    </location>
</feature>